<comment type="caution">
    <text evidence="3">The sequence shown here is derived from an EMBL/GenBank/DDBJ whole genome shotgun (WGS) entry which is preliminary data.</text>
</comment>
<feature type="chain" id="PRO_5037916242" evidence="2">
    <location>
        <begin position="18"/>
        <end position="600"/>
    </location>
</feature>
<dbReference type="Proteomes" id="UP000630149">
    <property type="component" value="Unassembled WGS sequence"/>
</dbReference>
<proteinExistence type="predicted"/>
<feature type="signal peptide" evidence="2">
    <location>
        <begin position="1"/>
        <end position="17"/>
    </location>
</feature>
<accession>A0A917ND25</accession>
<sequence length="600" mass="67173">MYKGFILFVFMLSSAFAGQTEQDFKRFKDFSKSLGNQPMDHVRSFKPEKVFEDYTTNPQTQKYYQGVENEKNDLTLSAKSALKNDKAGQTIIDNFRKHQFEINKNNEAIKQAQLIEEESSSIVHGQSNERINCDEAKKQCEIKTIQETCYTSRMLPDQSCKMIRKITVSKEKTHKTINFYVTIPKKWTGAIAVNLKTGAISGGAGGQVSSTLQLSHPCDQMSTTVHSVLNNGAPAYWVGITQLPSCSNGGIIYLYVSKKFKRYYPVQVSLTVDAISKPFVSKDEWEDSCLDIKAQGSLCHIKKEQCTDTIKTRVIDGLKVTRPCWEKTLTYSCVSAHADECQIPKQKGCMQISSKCARIGDNSCDLYEQTYSCETESCRLPIACTKNLYCVDGDCSKATPTENKNFGEDVSAIAAVGEASNQYRQGNPTLFAGSVARCKIWPLDVIDCCSDKGWGKKINLAHCRDEDKALGRAKLDYKVHYLGKYCSKKELGICIEHKRTYCVFNSKLARIIHEEGRLRQINQGALGTAKYPNCGGLTPEELQRIDMGKIDFIAPVYPFQSGIRDKKAGIADDMAVNNPKDGDLVNKTSQRIKERMEANS</sequence>
<dbReference type="OrthoDB" id="5297981at2"/>
<dbReference type="InterPro" id="IPR014121">
    <property type="entry name" value="TraN_Ftype"/>
</dbReference>
<evidence type="ECO:0000256" key="2">
    <source>
        <dbReference type="SAM" id="SignalP"/>
    </source>
</evidence>
<organism evidence="3 4">
    <name type="scientific">Legionella impletisoli</name>
    <dbReference type="NCBI Taxonomy" id="343510"/>
    <lineage>
        <taxon>Bacteria</taxon>
        <taxon>Pseudomonadati</taxon>
        <taxon>Pseudomonadota</taxon>
        <taxon>Gammaproteobacteria</taxon>
        <taxon>Legionellales</taxon>
        <taxon>Legionellaceae</taxon>
        <taxon>Legionella</taxon>
    </lineage>
</organism>
<evidence type="ECO:0000256" key="1">
    <source>
        <dbReference type="SAM" id="MobiDB-lite"/>
    </source>
</evidence>
<evidence type="ECO:0000313" key="3">
    <source>
        <dbReference type="EMBL" id="GGI90957.1"/>
    </source>
</evidence>
<reference evidence="3" key="2">
    <citation type="submission" date="2020-09" db="EMBL/GenBank/DDBJ databases">
        <authorList>
            <person name="Sun Q."/>
            <person name="Ohkuma M."/>
        </authorList>
    </citation>
    <scope>NUCLEOTIDE SEQUENCE</scope>
    <source>
        <strain evidence="3">JCM 13919</strain>
    </source>
</reference>
<keyword evidence="2" id="KW-0732">Signal</keyword>
<dbReference type="Pfam" id="PF06986">
    <property type="entry name" value="F_T4SS_TraN"/>
    <property type="match status" value="1"/>
</dbReference>
<dbReference type="EMBL" id="BMOB01000009">
    <property type="protein sequence ID" value="GGI90957.1"/>
    <property type="molecule type" value="Genomic_DNA"/>
</dbReference>
<feature type="compositionally biased region" description="Basic and acidic residues" evidence="1">
    <location>
        <begin position="591"/>
        <end position="600"/>
    </location>
</feature>
<name>A0A917ND25_9GAMM</name>
<dbReference type="NCBIfam" id="TIGR02750">
    <property type="entry name" value="TraN_Ftype"/>
    <property type="match status" value="1"/>
</dbReference>
<dbReference type="AlphaFoldDB" id="A0A917ND25"/>
<protein>
    <submittedName>
        <fullName evidence="3">Type-F conjugative transfer system mating-pair stabilization protein TraN</fullName>
    </submittedName>
</protein>
<keyword evidence="4" id="KW-1185">Reference proteome</keyword>
<reference evidence="3" key="1">
    <citation type="journal article" date="2014" name="Int. J. Syst. Evol. Microbiol.">
        <title>Complete genome sequence of Corynebacterium casei LMG S-19264T (=DSM 44701T), isolated from a smear-ripened cheese.</title>
        <authorList>
            <consortium name="US DOE Joint Genome Institute (JGI-PGF)"/>
            <person name="Walter F."/>
            <person name="Albersmeier A."/>
            <person name="Kalinowski J."/>
            <person name="Ruckert C."/>
        </authorList>
    </citation>
    <scope>NUCLEOTIDE SEQUENCE</scope>
    <source>
        <strain evidence="3">JCM 13919</strain>
    </source>
</reference>
<feature type="region of interest" description="Disordered" evidence="1">
    <location>
        <begin position="579"/>
        <end position="600"/>
    </location>
</feature>
<evidence type="ECO:0000313" key="4">
    <source>
        <dbReference type="Proteomes" id="UP000630149"/>
    </source>
</evidence>
<dbReference type="RefSeq" id="WP_131777181.1">
    <property type="nucleotide sequence ID" value="NZ_BMOB01000009.1"/>
</dbReference>
<gene>
    <name evidence="3" type="primary">traN</name>
    <name evidence="3" type="ORF">GCM10007966_19590</name>
</gene>